<keyword evidence="8" id="KW-1185">Reference proteome</keyword>
<dbReference type="Proteomes" id="UP001626550">
    <property type="component" value="Unassembled WGS sequence"/>
</dbReference>
<dbReference type="GO" id="GO:0005524">
    <property type="term" value="F:ATP binding"/>
    <property type="evidence" value="ECO:0007669"/>
    <property type="project" value="UniProtKB-KW"/>
</dbReference>
<comment type="caution">
    <text evidence="7">The sequence shown here is derived from an EMBL/GenBank/DDBJ whole genome shotgun (WGS) entry which is preliminary data.</text>
</comment>
<evidence type="ECO:0000256" key="5">
    <source>
        <dbReference type="ARBA" id="ARBA00022840"/>
    </source>
</evidence>
<dbReference type="EMBL" id="JBJKFK010003515">
    <property type="protein sequence ID" value="KAL3309822.1"/>
    <property type="molecule type" value="Genomic_DNA"/>
</dbReference>
<dbReference type="SUPFAM" id="SSF56112">
    <property type="entry name" value="Protein kinase-like (PK-like)"/>
    <property type="match status" value="1"/>
</dbReference>
<evidence type="ECO:0000256" key="2">
    <source>
        <dbReference type="ARBA" id="ARBA00022679"/>
    </source>
</evidence>
<name>A0ABD2PSV4_9PLAT</name>
<reference evidence="7 8" key="1">
    <citation type="submission" date="2024-11" db="EMBL/GenBank/DDBJ databases">
        <title>Adaptive evolution of stress response genes in parasites aligns with host niche diversity.</title>
        <authorList>
            <person name="Hahn C."/>
            <person name="Resl P."/>
        </authorList>
    </citation>
    <scope>NUCLEOTIDE SEQUENCE [LARGE SCALE GENOMIC DNA]</scope>
    <source>
        <strain evidence="7">EGGRZ-B1_66</strain>
        <tissue evidence="7">Body</tissue>
    </source>
</reference>
<dbReference type="InterPro" id="IPR011009">
    <property type="entry name" value="Kinase-like_dom_sf"/>
</dbReference>
<keyword evidence="1" id="KW-0723">Serine/threonine-protein kinase</keyword>
<dbReference type="Gene3D" id="1.10.510.10">
    <property type="entry name" value="Transferase(Phosphotransferase) domain 1"/>
    <property type="match status" value="2"/>
</dbReference>
<dbReference type="PANTHER" id="PTHR24345">
    <property type="entry name" value="SERINE/THREONINE-PROTEIN KINASE PLK"/>
    <property type="match status" value="1"/>
</dbReference>
<dbReference type="Pfam" id="PF00069">
    <property type="entry name" value="Pkinase"/>
    <property type="match status" value="1"/>
</dbReference>
<dbReference type="AlphaFoldDB" id="A0ABD2PSV4"/>
<evidence type="ECO:0000256" key="4">
    <source>
        <dbReference type="ARBA" id="ARBA00022777"/>
    </source>
</evidence>
<feature type="domain" description="Protein kinase" evidence="6">
    <location>
        <begin position="1"/>
        <end position="275"/>
    </location>
</feature>
<protein>
    <submittedName>
        <fullName evidence="7">Serine/threonine-protein kinase plk4</fullName>
    </submittedName>
</protein>
<evidence type="ECO:0000256" key="3">
    <source>
        <dbReference type="ARBA" id="ARBA00022741"/>
    </source>
</evidence>
<evidence type="ECO:0000259" key="6">
    <source>
        <dbReference type="PROSITE" id="PS50011"/>
    </source>
</evidence>
<proteinExistence type="predicted"/>
<dbReference type="GO" id="GO:0004674">
    <property type="term" value="F:protein serine/threonine kinase activity"/>
    <property type="evidence" value="ECO:0007669"/>
    <property type="project" value="UniProtKB-KW"/>
</dbReference>
<dbReference type="PROSITE" id="PS00108">
    <property type="entry name" value="PROTEIN_KINASE_ST"/>
    <property type="match status" value="1"/>
</dbReference>
<dbReference type="InterPro" id="IPR008271">
    <property type="entry name" value="Ser/Thr_kinase_AS"/>
</dbReference>
<keyword evidence="3" id="KW-0547">Nucleotide-binding</keyword>
<dbReference type="SMART" id="SM00220">
    <property type="entry name" value="S_TKc"/>
    <property type="match status" value="1"/>
</dbReference>
<dbReference type="PROSITE" id="PS50011">
    <property type="entry name" value="PROTEIN_KINASE_DOM"/>
    <property type="match status" value="1"/>
</dbReference>
<keyword evidence="4 7" id="KW-0418">Kinase</keyword>
<organism evidence="7 8">
    <name type="scientific">Cichlidogyrus casuarinus</name>
    <dbReference type="NCBI Taxonomy" id="1844966"/>
    <lineage>
        <taxon>Eukaryota</taxon>
        <taxon>Metazoa</taxon>
        <taxon>Spiralia</taxon>
        <taxon>Lophotrochozoa</taxon>
        <taxon>Platyhelminthes</taxon>
        <taxon>Monogenea</taxon>
        <taxon>Monopisthocotylea</taxon>
        <taxon>Dactylogyridea</taxon>
        <taxon>Ancyrocephalidae</taxon>
        <taxon>Cichlidogyrus</taxon>
    </lineage>
</organism>
<feature type="non-terminal residue" evidence="7">
    <location>
        <position position="1"/>
    </location>
</feature>
<evidence type="ECO:0000313" key="7">
    <source>
        <dbReference type="EMBL" id="KAL3309822.1"/>
    </source>
</evidence>
<evidence type="ECO:0000313" key="8">
    <source>
        <dbReference type="Proteomes" id="UP001626550"/>
    </source>
</evidence>
<keyword evidence="2" id="KW-0808">Transferase</keyword>
<gene>
    <name evidence="7" type="primary">PLK4_3</name>
    <name evidence="7" type="ORF">Ciccas_011625</name>
</gene>
<accession>A0ABD2PSV4</accession>
<dbReference type="PANTHER" id="PTHR24345:SF91">
    <property type="entry name" value="SERINE_THREONINE-PROTEIN KINASE PLK4"/>
    <property type="match status" value="1"/>
</dbReference>
<sequence>ILTHDVVQEKRQLIESEVEVHWKLRHESVLRLYGGFVETSSGSVCLLLELCPLGSLNDYVNSGKKCDSPKQTLLNDTHSSNVFYGLVSALNYIHNVHGIVHRDVKPANVMLKQDFSPKLSDFGLSCSLKQCQDNSQTICGTPNYLAPEVFLKLGHSFETDLWSLGCTLYFCISGRSPFQQQEPTSVNSHQSDIYSVMEETWQYVAIPLIGTDVPGTQARVSREQVLRSIYRQVITGRYHFPRNMSQAVRRVVRGLLQREPENRYSIGDLLTLRFAKLVTNSEKQSNCCQCLDEDVFPDTGPEEEPLNDNRNSSWRDSIDLSSLERPKKPPIATTDDSDVCSSADESSIASLAITGSSSVEVCFIAFVSLMCCASRELTGDSFAHLQLRSRTFLYL</sequence>
<evidence type="ECO:0000256" key="1">
    <source>
        <dbReference type="ARBA" id="ARBA00022527"/>
    </source>
</evidence>
<keyword evidence="5" id="KW-0067">ATP-binding</keyword>
<dbReference type="InterPro" id="IPR000719">
    <property type="entry name" value="Prot_kinase_dom"/>
</dbReference>